<name>A0A2A2PTQ1_9PSED</name>
<evidence type="ECO:0000313" key="2">
    <source>
        <dbReference type="Proteomes" id="UP000217830"/>
    </source>
</evidence>
<accession>A0A2A2PTQ1</accession>
<sequence>MSALHDRYTAEGHDARYPLILSQRTSAPDQNTPLLFQEFCLGLSDDQSRIVLRRYFEQYGPGDSQWVEYVHSIPTADLIQWIMSHGQLHIECSDNTPPLSSPITARA</sequence>
<dbReference type="EMBL" id="NRST01000001">
    <property type="protein sequence ID" value="PAW58852.1"/>
    <property type="molecule type" value="Genomic_DNA"/>
</dbReference>
<gene>
    <name evidence="1" type="ORF">CKQ80_27365</name>
</gene>
<reference evidence="1 2" key="1">
    <citation type="submission" date="2017-08" db="EMBL/GenBank/DDBJ databases">
        <title>Draft Genome Sequence of Pseudomonas moraviensis TYU6, isolated from Taxus cuspidata by using PacBio Single-Molecule Real-Time Technology.</title>
        <authorList>
            <person name="Baek K.-H."/>
            <person name="Mishra A.K."/>
        </authorList>
    </citation>
    <scope>NUCLEOTIDE SEQUENCE [LARGE SCALE GENOMIC DNA]</scope>
    <source>
        <strain evidence="1 2">TYU6</strain>
    </source>
</reference>
<proteinExistence type="predicted"/>
<comment type="caution">
    <text evidence="1">The sequence shown here is derived from an EMBL/GenBank/DDBJ whole genome shotgun (WGS) entry which is preliminary data.</text>
</comment>
<dbReference type="RefSeq" id="WP_047294501.1">
    <property type="nucleotide sequence ID" value="NZ_NRSS01000004.1"/>
</dbReference>
<dbReference type="AlphaFoldDB" id="A0A2A2PTQ1"/>
<keyword evidence="2" id="KW-1185">Reference proteome</keyword>
<evidence type="ECO:0000313" key="1">
    <source>
        <dbReference type="EMBL" id="PAW58852.1"/>
    </source>
</evidence>
<protein>
    <submittedName>
        <fullName evidence="1">Uncharacterized protein</fullName>
    </submittedName>
</protein>
<dbReference type="Proteomes" id="UP000217830">
    <property type="component" value="Unassembled WGS sequence"/>
</dbReference>
<organism evidence="1 2">
    <name type="scientific">Pseudomonas moraviensis</name>
    <dbReference type="NCBI Taxonomy" id="321662"/>
    <lineage>
        <taxon>Bacteria</taxon>
        <taxon>Pseudomonadati</taxon>
        <taxon>Pseudomonadota</taxon>
        <taxon>Gammaproteobacteria</taxon>
        <taxon>Pseudomonadales</taxon>
        <taxon>Pseudomonadaceae</taxon>
        <taxon>Pseudomonas</taxon>
    </lineage>
</organism>